<evidence type="ECO:0000313" key="4">
    <source>
        <dbReference type="Proteomes" id="UP000011087"/>
    </source>
</evidence>
<reference evidence="2 4" key="1">
    <citation type="journal article" date="2012" name="Nature">
        <title>Algal genomes reveal evolutionary mosaicism and the fate of nucleomorphs.</title>
        <authorList>
            <consortium name="DOE Joint Genome Institute"/>
            <person name="Curtis B.A."/>
            <person name="Tanifuji G."/>
            <person name="Burki F."/>
            <person name="Gruber A."/>
            <person name="Irimia M."/>
            <person name="Maruyama S."/>
            <person name="Arias M.C."/>
            <person name="Ball S.G."/>
            <person name="Gile G.H."/>
            <person name="Hirakawa Y."/>
            <person name="Hopkins J.F."/>
            <person name="Kuo A."/>
            <person name="Rensing S.A."/>
            <person name="Schmutz J."/>
            <person name="Symeonidi A."/>
            <person name="Elias M."/>
            <person name="Eveleigh R.J."/>
            <person name="Herman E.K."/>
            <person name="Klute M.J."/>
            <person name="Nakayama T."/>
            <person name="Obornik M."/>
            <person name="Reyes-Prieto A."/>
            <person name="Armbrust E.V."/>
            <person name="Aves S.J."/>
            <person name="Beiko R.G."/>
            <person name="Coutinho P."/>
            <person name="Dacks J.B."/>
            <person name="Durnford D.G."/>
            <person name="Fast N.M."/>
            <person name="Green B.R."/>
            <person name="Grisdale C.J."/>
            <person name="Hempel F."/>
            <person name="Henrissat B."/>
            <person name="Hoppner M.P."/>
            <person name="Ishida K."/>
            <person name="Kim E."/>
            <person name="Koreny L."/>
            <person name="Kroth P.G."/>
            <person name="Liu Y."/>
            <person name="Malik S.B."/>
            <person name="Maier U.G."/>
            <person name="McRose D."/>
            <person name="Mock T."/>
            <person name="Neilson J.A."/>
            <person name="Onodera N.T."/>
            <person name="Poole A.M."/>
            <person name="Pritham E.J."/>
            <person name="Richards T.A."/>
            <person name="Rocap G."/>
            <person name="Roy S.W."/>
            <person name="Sarai C."/>
            <person name="Schaack S."/>
            <person name="Shirato S."/>
            <person name="Slamovits C.H."/>
            <person name="Spencer D.F."/>
            <person name="Suzuki S."/>
            <person name="Worden A.Z."/>
            <person name="Zauner S."/>
            <person name="Barry K."/>
            <person name="Bell C."/>
            <person name="Bharti A.K."/>
            <person name="Crow J.A."/>
            <person name="Grimwood J."/>
            <person name="Kramer R."/>
            <person name="Lindquist E."/>
            <person name="Lucas S."/>
            <person name="Salamov A."/>
            <person name="McFadden G.I."/>
            <person name="Lane C.E."/>
            <person name="Keeling P.J."/>
            <person name="Gray M.W."/>
            <person name="Grigoriev I.V."/>
            <person name="Archibald J.M."/>
        </authorList>
    </citation>
    <scope>NUCLEOTIDE SEQUENCE</scope>
    <source>
        <strain evidence="2 4">CCMP2712</strain>
    </source>
</reference>
<dbReference type="EnsemblProtists" id="EKX32048">
    <property type="protein sequence ID" value="EKX32048"/>
    <property type="gene ID" value="GUITHDRAFT_148886"/>
</dbReference>
<evidence type="ECO:0000313" key="2">
    <source>
        <dbReference type="EMBL" id="EKX32048.1"/>
    </source>
</evidence>
<dbReference type="KEGG" id="gtt:GUITHDRAFT_148886"/>
<dbReference type="HOGENOM" id="CLU_1002694_0_0_1"/>
<dbReference type="AlphaFoldDB" id="L1I712"/>
<dbReference type="Proteomes" id="UP000011087">
    <property type="component" value="Unassembled WGS sequence"/>
</dbReference>
<dbReference type="GeneID" id="17288786"/>
<dbReference type="PaxDb" id="55529-EKX32048"/>
<evidence type="ECO:0000256" key="1">
    <source>
        <dbReference type="SAM" id="MobiDB-lite"/>
    </source>
</evidence>
<reference evidence="3" key="3">
    <citation type="submission" date="2016-03" db="UniProtKB">
        <authorList>
            <consortium name="EnsemblProtists"/>
        </authorList>
    </citation>
    <scope>IDENTIFICATION</scope>
</reference>
<feature type="region of interest" description="Disordered" evidence="1">
    <location>
        <begin position="254"/>
        <end position="278"/>
    </location>
</feature>
<accession>L1I712</accession>
<evidence type="ECO:0000313" key="3">
    <source>
        <dbReference type="EnsemblProtists" id="EKX32048"/>
    </source>
</evidence>
<proteinExistence type="predicted"/>
<dbReference type="EMBL" id="JH993215">
    <property type="protein sequence ID" value="EKX32048.1"/>
    <property type="molecule type" value="Genomic_DNA"/>
</dbReference>
<gene>
    <name evidence="2" type="ORF">GUITHDRAFT_148886</name>
</gene>
<sequence length="278" mass="31828">MSDQNPTPLRVYRIKDIPSTGLYRLGAPWLWNQNLKLPYVAPYLWKLPAGFNPPEFVHHSLLHKLGECIHFFLVENFSNHLAGCKKCSHDHIRECIRVQQVNTSLYLAEGSSMENFPKSFTTQYEEKAIKDPKNNKIIRYESKNITDFVRLFQKKNNTSFFDLPETLKFLEFQGKRLRLDAEYKLQARGMKQKIEALGGIDAIYDTVMQSKMTLCIIITTSAVDQKMQPRIQKEVDAASANLVRTVPMMKSTKSAALPVKRAASEGAASSVEKKQRKE</sequence>
<keyword evidence="4" id="KW-1185">Reference proteome</keyword>
<name>L1I712_GUITC</name>
<reference evidence="4" key="2">
    <citation type="submission" date="2012-11" db="EMBL/GenBank/DDBJ databases">
        <authorList>
            <person name="Kuo A."/>
            <person name="Curtis B.A."/>
            <person name="Tanifuji G."/>
            <person name="Burki F."/>
            <person name="Gruber A."/>
            <person name="Irimia M."/>
            <person name="Maruyama S."/>
            <person name="Arias M.C."/>
            <person name="Ball S.G."/>
            <person name="Gile G.H."/>
            <person name="Hirakawa Y."/>
            <person name="Hopkins J.F."/>
            <person name="Rensing S.A."/>
            <person name="Schmutz J."/>
            <person name="Symeonidi A."/>
            <person name="Elias M."/>
            <person name="Eveleigh R.J."/>
            <person name="Herman E.K."/>
            <person name="Klute M.J."/>
            <person name="Nakayama T."/>
            <person name="Obornik M."/>
            <person name="Reyes-Prieto A."/>
            <person name="Armbrust E.V."/>
            <person name="Aves S.J."/>
            <person name="Beiko R.G."/>
            <person name="Coutinho P."/>
            <person name="Dacks J.B."/>
            <person name="Durnford D.G."/>
            <person name="Fast N.M."/>
            <person name="Green B.R."/>
            <person name="Grisdale C."/>
            <person name="Hempe F."/>
            <person name="Henrissat B."/>
            <person name="Hoppner M.P."/>
            <person name="Ishida K.-I."/>
            <person name="Kim E."/>
            <person name="Koreny L."/>
            <person name="Kroth P.G."/>
            <person name="Liu Y."/>
            <person name="Malik S.-B."/>
            <person name="Maier U.G."/>
            <person name="McRose D."/>
            <person name="Mock T."/>
            <person name="Neilson J.A."/>
            <person name="Onodera N.T."/>
            <person name="Poole A.M."/>
            <person name="Pritham E.J."/>
            <person name="Richards T.A."/>
            <person name="Rocap G."/>
            <person name="Roy S.W."/>
            <person name="Sarai C."/>
            <person name="Schaack S."/>
            <person name="Shirato S."/>
            <person name="Slamovits C.H."/>
            <person name="Spencer D.F."/>
            <person name="Suzuki S."/>
            <person name="Worden A.Z."/>
            <person name="Zauner S."/>
            <person name="Barry K."/>
            <person name="Bell C."/>
            <person name="Bharti A.K."/>
            <person name="Crow J.A."/>
            <person name="Grimwood J."/>
            <person name="Kramer R."/>
            <person name="Lindquist E."/>
            <person name="Lucas S."/>
            <person name="Salamov A."/>
            <person name="McFadden G.I."/>
            <person name="Lane C.E."/>
            <person name="Keeling P.J."/>
            <person name="Gray M.W."/>
            <person name="Grigoriev I.V."/>
            <person name="Archibald J.M."/>
        </authorList>
    </citation>
    <scope>NUCLEOTIDE SEQUENCE</scope>
    <source>
        <strain evidence="4">CCMP2712</strain>
    </source>
</reference>
<organism evidence="2">
    <name type="scientific">Guillardia theta (strain CCMP2712)</name>
    <name type="common">Cryptophyte</name>
    <dbReference type="NCBI Taxonomy" id="905079"/>
    <lineage>
        <taxon>Eukaryota</taxon>
        <taxon>Cryptophyceae</taxon>
        <taxon>Pyrenomonadales</taxon>
        <taxon>Geminigeraceae</taxon>
        <taxon>Guillardia</taxon>
    </lineage>
</organism>
<protein>
    <submittedName>
        <fullName evidence="2 3">Uncharacterized protein</fullName>
    </submittedName>
</protein>
<dbReference type="RefSeq" id="XP_005819028.1">
    <property type="nucleotide sequence ID" value="XM_005818971.1"/>
</dbReference>